<comment type="subcellular location">
    <subcellularLocation>
        <location evidence="1">Secreted</location>
    </subcellularLocation>
</comment>
<dbReference type="InterPro" id="IPR013783">
    <property type="entry name" value="Ig-like_fold"/>
</dbReference>
<dbReference type="PANTHER" id="PTHR11475:SF4">
    <property type="entry name" value="CHORION PEROXIDASE"/>
    <property type="match status" value="1"/>
</dbReference>
<evidence type="ECO:0000313" key="7">
    <source>
        <dbReference type="EMBL" id="QDS99636.1"/>
    </source>
</evidence>
<dbReference type="Gene3D" id="1.10.640.10">
    <property type="entry name" value="Haem peroxidase domain superfamily, animal type"/>
    <property type="match status" value="1"/>
</dbReference>
<dbReference type="GO" id="GO:0005576">
    <property type="term" value="C:extracellular region"/>
    <property type="evidence" value="ECO:0007669"/>
    <property type="project" value="UniProtKB-SubCell"/>
</dbReference>
<feature type="domain" description="SD-repeat containing protein B" evidence="6">
    <location>
        <begin position="568"/>
        <end position="636"/>
    </location>
</feature>
<organism evidence="7 8">
    <name type="scientific">Adhaeretor mobilis</name>
    <dbReference type="NCBI Taxonomy" id="1930276"/>
    <lineage>
        <taxon>Bacteria</taxon>
        <taxon>Pseudomonadati</taxon>
        <taxon>Planctomycetota</taxon>
        <taxon>Planctomycetia</taxon>
        <taxon>Pirellulales</taxon>
        <taxon>Lacipirellulaceae</taxon>
        <taxon>Adhaeretor</taxon>
    </lineage>
</organism>
<keyword evidence="3" id="KW-0732">Signal</keyword>
<evidence type="ECO:0000256" key="4">
    <source>
        <dbReference type="ARBA" id="ARBA00023180"/>
    </source>
</evidence>
<evidence type="ECO:0000256" key="2">
    <source>
        <dbReference type="ARBA" id="ARBA00022525"/>
    </source>
</evidence>
<reference evidence="7 8" key="1">
    <citation type="submission" date="2019-02" db="EMBL/GenBank/DDBJ databases">
        <title>Deep-cultivation of Planctomycetes and their phenomic and genomic characterization uncovers novel biology.</title>
        <authorList>
            <person name="Wiegand S."/>
            <person name="Jogler M."/>
            <person name="Boedeker C."/>
            <person name="Pinto D."/>
            <person name="Vollmers J."/>
            <person name="Rivas-Marin E."/>
            <person name="Kohn T."/>
            <person name="Peeters S.H."/>
            <person name="Heuer A."/>
            <person name="Rast P."/>
            <person name="Oberbeckmann S."/>
            <person name="Bunk B."/>
            <person name="Jeske O."/>
            <person name="Meyerdierks A."/>
            <person name="Storesund J.E."/>
            <person name="Kallscheuer N."/>
            <person name="Luecker S."/>
            <person name="Lage O.M."/>
            <person name="Pohl T."/>
            <person name="Merkel B.J."/>
            <person name="Hornburger P."/>
            <person name="Mueller R.-W."/>
            <person name="Bruemmer F."/>
            <person name="Labrenz M."/>
            <person name="Spormann A.M."/>
            <person name="Op den Camp H."/>
            <person name="Overmann J."/>
            <person name="Amann R."/>
            <person name="Jetten M.S.M."/>
            <person name="Mascher T."/>
            <person name="Medema M.H."/>
            <person name="Devos D.P."/>
            <person name="Kaster A.-K."/>
            <person name="Ovreas L."/>
            <person name="Rohde M."/>
            <person name="Galperin M.Y."/>
            <person name="Jogler C."/>
        </authorList>
    </citation>
    <scope>NUCLEOTIDE SEQUENCE [LARGE SCALE GENOMIC DNA]</scope>
    <source>
        <strain evidence="7 8">HG15A2</strain>
    </source>
</reference>
<dbReference type="InterPro" id="IPR033764">
    <property type="entry name" value="Sdr_B"/>
</dbReference>
<dbReference type="SUPFAM" id="SSF48113">
    <property type="entry name" value="Heme-dependent peroxidases"/>
    <property type="match status" value="1"/>
</dbReference>
<keyword evidence="4" id="KW-0325">Glycoprotein</keyword>
<keyword evidence="8" id="KW-1185">Reference proteome</keyword>
<keyword evidence="7" id="KW-0560">Oxidoreductase</keyword>
<dbReference type="Gene3D" id="2.60.40.10">
    <property type="entry name" value="Immunoglobulins"/>
    <property type="match status" value="1"/>
</dbReference>
<dbReference type="GO" id="GO:0020037">
    <property type="term" value="F:heme binding"/>
    <property type="evidence" value="ECO:0007669"/>
    <property type="project" value="InterPro"/>
</dbReference>
<dbReference type="SUPFAM" id="SSF117074">
    <property type="entry name" value="Hypothetical protein PA1324"/>
    <property type="match status" value="1"/>
</dbReference>
<dbReference type="PRINTS" id="PR00457">
    <property type="entry name" value="ANPEROXIDASE"/>
</dbReference>
<proteinExistence type="predicted"/>
<dbReference type="InterPro" id="IPR010255">
    <property type="entry name" value="Haem_peroxidase_sf"/>
</dbReference>
<dbReference type="RefSeq" id="WP_246117737.1">
    <property type="nucleotide sequence ID" value="NZ_CP036263.1"/>
</dbReference>
<accession>A0A517MXN0</accession>
<evidence type="ECO:0000256" key="3">
    <source>
        <dbReference type="ARBA" id="ARBA00022729"/>
    </source>
</evidence>
<evidence type="ECO:0000256" key="5">
    <source>
        <dbReference type="SAM" id="MobiDB-lite"/>
    </source>
</evidence>
<dbReference type="KEGG" id="amob:HG15A2_29630"/>
<evidence type="ECO:0000259" key="6">
    <source>
        <dbReference type="Pfam" id="PF17210"/>
    </source>
</evidence>
<evidence type="ECO:0000313" key="8">
    <source>
        <dbReference type="Proteomes" id="UP000319852"/>
    </source>
</evidence>
<keyword evidence="2" id="KW-0964">Secreted</keyword>
<name>A0A517MXN0_9BACT</name>
<dbReference type="AlphaFoldDB" id="A0A517MXN0"/>
<keyword evidence="7" id="KW-0575">Peroxidase</keyword>
<dbReference type="PROSITE" id="PS50292">
    <property type="entry name" value="PEROXIDASE_3"/>
    <property type="match status" value="1"/>
</dbReference>
<dbReference type="InterPro" id="IPR037120">
    <property type="entry name" value="Haem_peroxidase_sf_animal"/>
</dbReference>
<dbReference type="CDD" id="cd09822">
    <property type="entry name" value="peroxinectin_like_bacterial"/>
    <property type="match status" value="1"/>
</dbReference>
<dbReference type="GO" id="GO:0004601">
    <property type="term" value="F:peroxidase activity"/>
    <property type="evidence" value="ECO:0007669"/>
    <property type="project" value="UniProtKB-KW"/>
</dbReference>
<protein>
    <submittedName>
        <fullName evidence="7">Peroxidase</fullName>
    </submittedName>
</protein>
<dbReference type="PANTHER" id="PTHR11475">
    <property type="entry name" value="OXIDASE/PEROXIDASE"/>
    <property type="match status" value="1"/>
</dbReference>
<sequence length="724" mass="79142">MKPQKNRSVERLETRNLLAADVGTSLTPDLVSEELETVAVSAEISTTQAESLANLTSSETIAAIPTTTTTEVRSIDGTGNNLENPELGSAGTQLLRTAESDYADGISELAGEDRPSAREVSNVIAAQDPEATGNERELSAFVYVWGQFLDHDIDLTESSGTESANIEIPTGDAYFDPDGTGEQVMNFTRSVFDVTTGDSVDNPREQINEITAFVDGSQVYGSSQEVADSLRTFEGGKLLTSEGDLLPVDENGSFLAGDIRANENIELTSLQTLFVREHNRLAEEIAAQNADLTDEEIYQQARVIVIAEIQSITYNEFLPALLGEESLSEYEGYDPTVDPSIANEFSTAAYRLGHSLLNDDVEFFGDDGRAVFDEVALSEAFFNPDLLKETGIDSLLKYSASSQSQEIDTQVVDSIRNFLFLGPGQGGFDLASLNIQRGRDHGLADYNSTREAYGLERVESFADITSDVELQANLASLYDSVDDIDLWVGVLAEDPVAGSSLGELNQTIIVDQFTRLRDGDRFWYENYFSEEDVQQIEESSLSDIIQRNSSVTNLQDNVFFMSATVSGTVVEESSANGKHDRGGTQGAAGVTVELLNDEGEVVDTTTTDSSGFYAFDTFRETGDYQVSVLRSTADGTVAETADVLISVGGQVVSDVNFGTVVEDRHDRDNSHDRKDHRDDRDQRHRSNHSRFAAVDEAFGRGTHNDHWDSIAKQLASNRSQRGRR</sequence>
<dbReference type="InterPro" id="IPR019791">
    <property type="entry name" value="Haem_peroxidase_animal"/>
</dbReference>
<dbReference type="Pfam" id="PF17210">
    <property type="entry name" value="SdrD_B"/>
    <property type="match status" value="1"/>
</dbReference>
<evidence type="ECO:0000256" key="1">
    <source>
        <dbReference type="ARBA" id="ARBA00004613"/>
    </source>
</evidence>
<dbReference type="Proteomes" id="UP000319852">
    <property type="component" value="Chromosome"/>
</dbReference>
<dbReference type="EMBL" id="CP036263">
    <property type="protein sequence ID" value="QDS99636.1"/>
    <property type="molecule type" value="Genomic_DNA"/>
</dbReference>
<feature type="compositionally biased region" description="Basic and acidic residues" evidence="5">
    <location>
        <begin position="662"/>
        <end position="684"/>
    </location>
</feature>
<feature type="region of interest" description="Disordered" evidence="5">
    <location>
        <begin position="662"/>
        <end position="704"/>
    </location>
</feature>
<gene>
    <name evidence="7" type="ORF">HG15A2_29630</name>
</gene>
<dbReference type="GO" id="GO:0006979">
    <property type="term" value="P:response to oxidative stress"/>
    <property type="evidence" value="ECO:0007669"/>
    <property type="project" value="InterPro"/>
</dbReference>
<dbReference type="Pfam" id="PF03098">
    <property type="entry name" value="An_peroxidase"/>
    <property type="match status" value="1"/>
</dbReference>